<name>A0A1I5S4B2_9BACI</name>
<dbReference type="EMBL" id="FOXC01000038">
    <property type="protein sequence ID" value="SFP65076.1"/>
    <property type="molecule type" value="Genomic_DNA"/>
</dbReference>
<dbReference type="EMBL" id="BJWI01000038">
    <property type="protein sequence ID" value="GEM02463.1"/>
    <property type="molecule type" value="Genomic_DNA"/>
</dbReference>
<protein>
    <recommendedName>
        <fullName evidence="5">PD-(D/E)XK nuclease family transposase</fullName>
    </recommendedName>
</protein>
<sequence length="292" mass="34820">MSSTAQCSSITLATVVNHLFCQSLSHSHRRLRYFLNSILKETLHGTISEIVYIHQNERPEDTHHLETELHVKARTTKQEHLDIYLYVKHEAYSNQCQLFEHATKYEQFTMQTPFQLIKKTYFIKLVNFNLLQEYPHYHTIYRYKDFETHTSLRDVEEMHYLELPKFNDPHLDSPLQRWMALFKHILQSMNIELPLPEVLQSDALIHESYQLISALPMMENDVSYHRSHTNQTGHDQKLLRLGKQTGAWSERRRIAIGMIRHGYDYQCIMSLTSISEKQLDQLAMDFYRYDEQ</sequence>
<accession>A0A1I5S4B2</accession>
<dbReference type="Pfam" id="PF12784">
    <property type="entry name" value="PDDEXK_2"/>
    <property type="match status" value="1"/>
</dbReference>
<reference evidence="2 3" key="1">
    <citation type="submission" date="2016-10" db="EMBL/GenBank/DDBJ databases">
        <authorList>
            <person name="de Groot N.N."/>
        </authorList>
    </citation>
    <scope>NUCLEOTIDE SEQUENCE [LARGE SCALE GENOMIC DNA]</scope>
    <source>
        <strain evidence="2 3">DSM 17073</strain>
    </source>
</reference>
<gene>
    <name evidence="1" type="ORF">HHA03_19950</name>
    <name evidence="2" type="ORF">SAMN05421839_13818</name>
</gene>
<evidence type="ECO:0000313" key="1">
    <source>
        <dbReference type="EMBL" id="GEM02463.1"/>
    </source>
</evidence>
<dbReference type="Proteomes" id="UP000321547">
    <property type="component" value="Unassembled WGS sequence"/>
</dbReference>
<evidence type="ECO:0000313" key="3">
    <source>
        <dbReference type="Proteomes" id="UP000242243"/>
    </source>
</evidence>
<keyword evidence="4" id="KW-1185">Reference proteome</keyword>
<evidence type="ECO:0000313" key="4">
    <source>
        <dbReference type="Proteomes" id="UP000321547"/>
    </source>
</evidence>
<dbReference type="OrthoDB" id="2973070at2"/>
<organism evidence="2 3">
    <name type="scientific">Halolactibacillus halophilus</name>
    <dbReference type="NCBI Taxonomy" id="306540"/>
    <lineage>
        <taxon>Bacteria</taxon>
        <taxon>Bacillati</taxon>
        <taxon>Bacillota</taxon>
        <taxon>Bacilli</taxon>
        <taxon>Bacillales</taxon>
        <taxon>Bacillaceae</taxon>
        <taxon>Halolactibacillus</taxon>
    </lineage>
</organism>
<dbReference type="AlphaFoldDB" id="A0A1I5S4B2"/>
<proteinExistence type="predicted"/>
<dbReference type="RefSeq" id="WP_159430176.1">
    <property type="nucleotide sequence ID" value="NZ_BJWI01000038.1"/>
</dbReference>
<evidence type="ECO:0008006" key="5">
    <source>
        <dbReference type="Google" id="ProtNLM"/>
    </source>
</evidence>
<reference evidence="1 4" key="2">
    <citation type="submission" date="2019-07" db="EMBL/GenBank/DDBJ databases">
        <title>Whole genome shotgun sequence of Halolactibacillus halophilus NBRC 100868.</title>
        <authorList>
            <person name="Hosoyama A."/>
            <person name="Uohara A."/>
            <person name="Ohji S."/>
            <person name="Ichikawa N."/>
        </authorList>
    </citation>
    <scope>NUCLEOTIDE SEQUENCE [LARGE SCALE GENOMIC DNA]</scope>
    <source>
        <strain evidence="1 4">NBRC 100868</strain>
    </source>
</reference>
<dbReference type="STRING" id="306540.SAMN05421839_13818"/>
<dbReference type="Proteomes" id="UP000242243">
    <property type="component" value="Unassembled WGS sequence"/>
</dbReference>
<evidence type="ECO:0000313" key="2">
    <source>
        <dbReference type="EMBL" id="SFP65076.1"/>
    </source>
</evidence>